<dbReference type="EnsemblPlants" id="EMT00515">
    <property type="protein sequence ID" value="EMT00515"/>
    <property type="gene ID" value="F775_27228"/>
</dbReference>
<evidence type="ECO:0000256" key="1">
    <source>
        <dbReference type="ARBA" id="ARBA00003534"/>
    </source>
</evidence>
<evidence type="ECO:0000256" key="3">
    <source>
        <dbReference type="ARBA" id="ARBA00005784"/>
    </source>
</evidence>
<feature type="compositionally biased region" description="Basic residues" evidence="5">
    <location>
        <begin position="197"/>
        <end position="222"/>
    </location>
</feature>
<proteinExistence type="inferred from homology"/>
<protein>
    <recommendedName>
        <fullName evidence="7">Pectin acetylesterase</fullName>
    </recommendedName>
</protein>
<dbReference type="ESTHER" id="aegta-n1qs69">
    <property type="family name" value="Pectinacetylesterase-Notum"/>
</dbReference>
<organism evidence="6">
    <name type="scientific">Aegilops tauschii</name>
    <name type="common">Tausch's goatgrass</name>
    <name type="synonym">Aegilops squarrosa</name>
    <dbReference type="NCBI Taxonomy" id="37682"/>
    <lineage>
        <taxon>Eukaryota</taxon>
        <taxon>Viridiplantae</taxon>
        <taxon>Streptophyta</taxon>
        <taxon>Embryophyta</taxon>
        <taxon>Tracheophyta</taxon>
        <taxon>Spermatophyta</taxon>
        <taxon>Magnoliopsida</taxon>
        <taxon>Liliopsida</taxon>
        <taxon>Poales</taxon>
        <taxon>Poaceae</taxon>
        <taxon>BOP clade</taxon>
        <taxon>Pooideae</taxon>
        <taxon>Triticodae</taxon>
        <taxon>Triticeae</taxon>
        <taxon>Triticinae</taxon>
        <taxon>Aegilops</taxon>
    </lineage>
</organism>
<reference evidence="6" key="1">
    <citation type="submission" date="2015-06" db="UniProtKB">
        <authorList>
            <consortium name="EnsemblPlants"/>
        </authorList>
    </citation>
    <scope>IDENTIFICATION</scope>
</reference>
<evidence type="ECO:0000256" key="2">
    <source>
        <dbReference type="ARBA" id="ARBA00004191"/>
    </source>
</evidence>
<feature type="region of interest" description="Disordered" evidence="5">
    <location>
        <begin position="91"/>
        <end position="149"/>
    </location>
</feature>
<dbReference type="InterPro" id="IPR004963">
    <property type="entry name" value="PAE/NOTUM"/>
</dbReference>
<dbReference type="GO" id="GO:0016787">
    <property type="term" value="F:hydrolase activity"/>
    <property type="evidence" value="ECO:0007669"/>
    <property type="project" value="InterPro"/>
</dbReference>
<comment type="function">
    <text evidence="1">Hydrolyzes acetyl esters in homogalacturonan regions of pectin. In type I primary cell wall, galacturonic acid residues of pectin can be acetylated at the O-2 and O-3 positions. Decreasing the degree of acetylation of pectin gels in vitro alters their physical properties.</text>
</comment>
<dbReference type="AlphaFoldDB" id="N1QS69"/>
<name>N1QS69_AEGTA</name>
<dbReference type="ExpressionAtlas" id="N1QS69">
    <property type="expression patterns" value="baseline"/>
</dbReference>
<feature type="region of interest" description="Disordered" evidence="5">
    <location>
        <begin position="189"/>
        <end position="254"/>
    </location>
</feature>
<keyword evidence="4" id="KW-0964">Secreted</keyword>
<evidence type="ECO:0000256" key="4">
    <source>
        <dbReference type="ARBA" id="ARBA00022512"/>
    </source>
</evidence>
<comment type="subcellular location">
    <subcellularLocation>
        <location evidence="2">Secreted</location>
        <location evidence="2">Cell wall</location>
    </subcellularLocation>
</comment>
<evidence type="ECO:0000256" key="5">
    <source>
        <dbReference type="SAM" id="MobiDB-lite"/>
    </source>
</evidence>
<comment type="similarity">
    <text evidence="3">Belongs to the pectinacetylesterase family.</text>
</comment>
<sequence>MRGNSFLTKDLIVPRRRRSQKCFYALPLISNCLLAVTSDSMGDLACDSERVLMEAHGASSLCKDDMVLLEEALPPAGQTPGSCVELRHNQEGTHKQARDAGSLDNEVDISGSPSSGIKRGKGGDGNSRAISDHSEPNASSTYERLPSFPSTSRLLVSAMKGGRERSGGEASPTGACRVKWAPDVYDPPVTSVDHTVKGHQQRSRSRKKDKGKQKQKQKKRKSCGNGKKSGGLHDAAHNPPALDVPGPSSPDELGLGEVKEAEVLDYSAFDGQEPKLFRTPPPAERVALTLLSGAKEKGAVCVDGTPPGYHLQRGSGDGADRWLVHLEGGGWCSTVKECSDSRLSTKGSSNFMKPIRFMGNGILGGDQLQNPDFYNWNKVYVRYCDGASFSGDAEAQAQDGTTLYFRGLRIYEAVIDELMEKGLANATQALFTGCSAGALSMMLHCDDFRARFPQEVSVKCFADAGFFLDEKDISGKRSLWSLYDRVIHLQNVRKVLPKDCLANKEPTECFFPAELIKSIRTPMFILNPSYDSWQIRNVLVPDSSAPDKSWLSCKENIRNCNSTQVEVLDGLRNKMVNDLKVVEDKEDWGMFIDSCFTHCQSLSGVSWHSPTSPRLENKA</sequence>
<evidence type="ECO:0000313" key="6">
    <source>
        <dbReference type="EnsemblPlants" id="EMT00515"/>
    </source>
</evidence>
<accession>N1QS69</accession>
<dbReference type="Pfam" id="PF03283">
    <property type="entry name" value="PAE"/>
    <property type="match status" value="1"/>
</dbReference>
<evidence type="ECO:0008006" key="7">
    <source>
        <dbReference type="Google" id="ProtNLM"/>
    </source>
</evidence>
<dbReference type="PANTHER" id="PTHR21562">
    <property type="entry name" value="NOTUM-RELATED"/>
    <property type="match status" value="1"/>
</dbReference>
<feature type="compositionally biased region" description="Polar residues" evidence="5">
    <location>
        <begin position="136"/>
        <end position="149"/>
    </location>
</feature>
<dbReference type="PANTHER" id="PTHR21562:SF57">
    <property type="entry name" value="PECTIN ACETYLESTERASE"/>
    <property type="match status" value="1"/>
</dbReference>
<keyword evidence="4" id="KW-0134">Cell wall</keyword>